<evidence type="ECO:0000313" key="2">
    <source>
        <dbReference type="EMBL" id="CAA9214789.1"/>
    </source>
</evidence>
<feature type="compositionally biased region" description="Gly residues" evidence="1">
    <location>
        <begin position="352"/>
        <end position="365"/>
    </location>
</feature>
<feature type="non-terminal residue" evidence="2">
    <location>
        <position position="1"/>
    </location>
</feature>
<dbReference type="GO" id="GO:0004252">
    <property type="term" value="F:serine-type endopeptidase activity"/>
    <property type="evidence" value="ECO:0007669"/>
    <property type="project" value="UniProtKB-EC"/>
</dbReference>
<sequence>GVSLRHAGRDRRGPLRSSGGRSVPLARGRGGRLRSALDGRAGRALRPAPGRMAGAGPSPPATGGADARRRRPAPDAGRPCLLPPAAAGPGPGRVDGGRGRRLGASGPRPGSPLRRRHRRGAVGRAVARRHPLGLRRRRGRPRGGRRPHPRCRPGRRGGPAAPPRPGRRSGLVARRRRAVRGGNPPRPARGGAAVPPPGVAAPPRPRPRGSGARLRRGPPEDDLLRHRHQRRRSLAHRLVQPGHRPTQRPVPVRPAGGTPGVRPRGRGRRRADGGRGGRRRQAVALDQRRRPARSDRPLRPLCSSLVVRGGAGRPRRAQRLGAHRRRPLRRVAPARRLRRHRARPVDGRGEGGGRPPGPGLGGHGRSPGRCRERAVAVVHRQPHADPRAPPRRRPDPGVGRRPGGPASRRRPRGGPDVRHLFGRDPGAPVRLAPPGSAARRAGAHDPLRLRRLPGLADARLQLRSAGLGRSGRRLRHRLPPGWWRIRRGLASRRHARRQAARLRRLPGLCLVARGQRPHLAGPPRRGRRQQRGAAGGGRPHPGTRALPGRPLLGSAARHGALRAVRPRHHLERRVRHGRGPRRARLAPLLLAAAPGGRGDPVPVGALHHLRRRHPGRPAARPQAVRRPAARHRRRSGATPGAPAPRGGRRPWPANRVADPRRAGRGPGLPRRPARMARPNRNCQEL</sequence>
<feature type="compositionally biased region" description="Low complexity" evidence="1">
    <location>
        <begin position="42"/>
        <end position="65"/>
    </location>
</feature>
<feature type="region of interest" description="Disordered" evidence="1">
    <location>
        <begin position="515"/>
        <end position="581"/>
    </location>
</feature>
<feature type="compositionally biased region" description="Low complexity" evidence="1">
    <location>
        <begin position="74"/>
        <end position="88"/>
    </location>
</feature>
<feature type="compositionally biased region" description="Low complexity" evidence="1">
    <location>
        <begin position="616"/>
        <end position="626"/>
    </location>
</feature>
<dbReference type="EMBL" id="CADCSZ010000021">
    <property type="protein sequence ID" value="CAA9214789.1"/>
    <property type="molecule type" value="Genomic_DNA"/>
</dbReference>
<feature type="compositionally biased region" description="Basic and acidic residues" evidence="1">
    <location>
        <begin position="382"/>
        <end position="395"/>
    </location>
</feature>
<feature type="compositionally biased region" description="Low complexity" evidence="1">
    <location>
        <begin position="15"/>
        <end position="34"/>
    </location>
</feature>
<feature type="compositionally biased region" description="Low complexity" evidence="1">
    <location>
        <begin position="249"/>
        <end position="262"/>
    </location>
</feature>
<feature type="compositionally biased region" description="Low complexity" evidence="1">
    <location>
        <begin position="636"/>
        <end position="656"/>
    </location>
</feature>
<keyword evidence="2" id="KW-0378">Hydrolase</keyword>
<accession>A0A6J4H4H4</accession>
<feature type="compositionally biased region" description="Basic residues" evidence="1">
    <location>
        <begin position="113"/>
        <end position="155"/>
    </location>
</feature>
<feature type="compositionally biased region" description="Low complexity" evidence="1">
    <location>
        <begin position="667"/>
        <end position="685"/>
    </location>
</feature>
<organism evidence="2">
    <name type="scientific">uncultured Acidimicrobiales bacterium</name>
    <dbReference type="NCBI Taxonomy" id="310071"/>
    <lineage>
        <taxon>Bacteria</taxon>
        <taxon>Bacillati</taxon>
        <taxon>Actinomycetota</taxon>
        <taxon>Acidimicrobiia</taxon>
        <taxon>Acidimicrobiales</taxon>
        <taxon>environmental samples</taxon>
    </lineage>
</organism>
<feature type="compositionally biased region" description="Basic and acidic residues" evidence="1">
    <location>
        <begin position="286"/>
        <end position="298"/>
    </location>
</feature>
<feature type="compositionally biased region" description="Pro residues" evidence="1">
    <location>
        <begin position="194"/>
        <end position="204"/>
    </location>
</feature>
<feature type="non-terminal residue" evidence="2">
    <location>
        <position position="685"/>
    </location>
</feature>
<dbReference type="AlphaFoldDB" id="A0A6J4H4H4"/>
<feature type="region of interest" description="Disordered" evidence="1">
    <location>
        <begin position="610"/>
        <end position="685"/>
    </location>
</feature>
<feature type="region of interest" description="Disordered" evidence="1">
    <location>
        <begin position="1"/>
        <end position="445"/>
    </location>
</feature>
<reference evidence="2" key="1">
    <citation type="submission" date="2020-02" db="EMBL/GenBank/DDBJ databases">
        <authorList>
            <person name="Meier V. D."/>
        </authorList>
    </citation>
    <scope>NUCLEOTIDE SEQUENCE</scope>
    <source>
        <strain evidence="2">AVDCRST_MAG76</strain>
    </source>
</reference>
<dbReference type="EC" id="3.4.21.26" evidence="2"/>
<evidence type="ECO:0000256" key="1">
    <source>
        <dbReference type="SAM" id="MobiDB-lite"/>
    </source>
</evidence>
<gene>
    <name evidence="2" type="ORF">AVDCRST_MAG76-334</name>
</gene>
<feature type="compositionally biased region" description="Basic and acidic residues" evidence="1">
    <location>
        <begin position="413"/>
        <end position="422"/>
    </location>
</feature>
<feature type="compositionally biased region" description="Low complexity" evidence="1">
    <location>
        <begin position="102"/>
        <end position="112"/>
    </location>
</feature>
<proteinExistence type="predicted"/>
<feature type="compositionally biased region" description="Low complexity" evidence="1">
    <location>
        <begin position="396"/>
        <end position="406"/>
    </location>
</feature>
<feature type="compositionally biased region" description="Basic residues" evidence="1">
    <location>
        <begin position="313"/>
        <end position="342"/>
    </location>
</feature>
<name>A0A6J4H4H4_9ACTN</name>
<feature type="compositionally biased region" description="Basic residues" evidence="1">
    <location>
        <begin position="564"/>
        <end position="581"/>
    </location>
</feature>
<protein>
    <submittedName>
        <fullName evidence="2">Prolyl endopeptidase</fullName>
        <ecNumber evidence="2">3.4.21.26</ecNumber>
    </submittedName>
</protein>
<feature type="compositionally biased region" description="Basic residues" evidence="1">
    <location>
        <begin position="225"/>
        <end position="235"/>
    </location>
</feature>
<feature type="compositionally biased region" description="Low complexity" evidence="1">
    <location>
        <begin position="180"/>
        <end position="193"/>
    </location>
</feature>